<dbReference type="Pfam" id="PF21235">
    <property type="entry name" value="UBA_ARI1"/>
    <property type="match status" value="1"/>
</dbReference>
<evidence type="ECO:0000256" key="2">
    <source>
        <dbReference type="ARBA" id="ARBA00001947"/>
    </source>
</evidence>
<comment type="catalytic activity">
    <reaction evidence="1">
        <text>[E2 ubiquitin-conjugating enzyme]-S-ubiquitinyl-L-cysteine + [acceptor protein]-L-lysine = [E2 ubiquitin-conjugating enzyme]-L-cysteine + [acceptor protein]-N(6)-ubiquitinyl-L-lysine.</text>
        <dbReference type="EC" id="2.3.2.31"/>
    </reaction>
</comment>
<keyword evidence="8" id="KW-0479">Metal-binding</keyword>
<evidence type="ECO:0000256" key="15">
    <source>
        <dbReference type="SAM" id="MobiDB-lite"/>
    </source>
</evidence>
<dbReference type="PROSITE" id="PS50089">
    <property type="entry name" value="ZF_RING_2"/>
    <property type="match status" value="1"/>
</dbReference>
<keyword evidence="14" id="KW-0175">Coiled coil</keyword>
<feature type="coiled-coil region" evidence="14">
    <location>
        <begin position="556"/>
        <end position="594"/>
    </location>
</feature>
<dbReference type="FunFam" id="1.20.120.1750:FF:000013">
    <property type="entry name" value="RBR-type E3 ubiquitin transferase"/>
    <property type="match status" value="1"/>
</dbReference>
<dbReference type="Pfam" id="PF01485">
    <property type="entry name" value="IBR"/>
    <property type="match status" value="1"/>
</dbReference>
<dbReference type="Proteomes" id="UP000541444">
    <property type="component" value="Unassembled WGS sequence"/>
</dbReference>
<evidence type="ECO:0000313" key="19">
    <source>
        <dbReference type="Proteomes" id="UP000541444"/>
    </source>
</evidence>
<dbReference type="Pfam" id="PF19422">
    <property type="entry name" value="Ariadne"/>
    <property type="match status" value="1"/>
</dbReference>
<name>A0A7J7NHS7_9MAGN</name>
<dbReference type="InterPro" id="IPR045840">
    <property type="entry name" value="Ariadne"/>
</dbReference>
<keyword evidence="12" id="KW-0862">Zinc</keyword>
<keyword evidence="9" id="KW-0677">Repeat</keyword>
<dbReference type="PROSITE" id="PS51873">
    <property type="entry name" value="TRIAD"/>
    <property type="match status" value="1"/>
</dbReference>
<evidence type="ECO:0000256" key="10">
    <source>
        <dbReference type="ARBA" id="ARBA00022771"/>
    </source>
</evidence>
<evidence type="ECO:0000256" key="8">
    <source>
        <dbReference type="ARBA" id="ARBA00022723"/>
    </source>
</evidence>
<accession>A0A7J7NHS7</accession>
<dbReference type="EC" id="2.3.2.31" evidence="6"/>
<reference evidence="18 19" key="1">
    <citation type="journal article" date="2020" name="IScience">
        <title>Genome Sequencing of the Endangered Kingdonia uniflora (Circaeasteraceae, Ranunculales) Reveals Potential Mechanisms of Evolutionary Specialization.</title>
        <authorList>
            <person name="Sun Y."/>
            <person name="Deng T."/>
            <person name="Zhang A."/>
            <person name="Moore M.J."/>
            <person name="Landis J.B."/>
            <person name="Lin N."/>
            <person name="Zhang H."/>
            <person name="Zhang X."/>
            <person name="Huang J."/>
            <person name="Zhang X."/>
            <person name="Sun H."/>
            <person name="Wang H."/>
        </authorList>
    </citation>
    <scope>NUCLEOTIDE SEQUENCE [LARGE SCALE GENOMIC DNA]</scope>
    <source>
        <strain evidence="18">TB1705</strain>
        <tissue evidence="18">Leaf</tissue>
    </source>
</reference>
<comment type="caution">
    <text evidence="18">The sequence shown here is derived from an EMBL/GenBank/DDBJ whole genome shotgun (WGS) entry which is preliminary data.</text>
</comment>
<dbReference type="OrthoDB" id="10009520at2759"/>
<dbReference type="InterPro" id="IPR002867">
    <property type="entry name" value="IBR_dom"/>
</dbReference>
<comment type="cofactor">
    <cofactor evidence="2">
        <name>Zn(2+)</name>
        <dbReference type="ChEBI" id="CHEBI:29105"/>
    </cofactor>
</comment>
<sequence>MRDYVVEIIERTFNVAAYVATSIHDYPDVALASAVLFYWSRRASEDGLCMSAARACTLHDLIFRCAPGIVEIDPGRAVTDGARARIACQSLALELVEQSQVGICLSELDQLDLGLLETNRSMEEDDYMYSDDDEADCSDRDLDGIESEEDSLDWHPKPSSKVITKESLLLAQGEDLRRVMEFLKLKEQHARTLLIHHRWDVDKLFAVLVDKGKDQLFAEAGVTVLECKSYAASLFSPTVACNICMEDICANEVTVMDCSHCFCNNCWTEHFIVKINEGQSRRIRCMEHKCNAICDEAAIRNLVSARDPELAERFERFLLESYIDDNKMVKWCPSVPHCGNAIRVENDEYCEVECACGLQFCFRCSSEAHSPCSCLMWELWAKKCKDESETVNWMTVHTKPCPKCHKPVEKNGGCNLVSCICGQPFCWLCGGATGKNHTWTSISGHSCGRYKEDKEQSAERAKKDLYRYMHYHNRHKAHTDSFKLESRLKELIKDKISISESKNINYIDYTWVTNGLYRLFRSRRVLSYSYPFAYYMFGNDLFKDEMADEKKRELKKNLFEDQQERLESNVEKLSKSLEQQFDELTEEAVMAMRAEVINLSVHIDGICKKMYECIENDLLGSLEQAIHNISPYKSEGVERASELSVFTRDPSQCFLQLNSSLKGETMEPGRSSSGSPSFEKGCSSRKRGRREALLDLNMPARATFKSYDFNSQISHPR</sequence>
<evidence type="ECO:0000256" key="12">
    <source>
        <dbReference type="ARBA" id="ARBA00022833"/>
    </source>
</evidence>
<dbReference type="EMBL" id="JACGCM010000786">
    <property type="protein sequence ID" value="KAF6166560.1"/>
    <property type="molecule type" value="Genomic_DNA"/>
</dbReference>
<comment type="function">
    <text evidence="3">Might act as an E3 ubiquitin-protein ligase, or as part of E3 complex, which accepts ubiquitin from specific E2 ubiquitin-conjugating enzymes and then transfers it to substrates.</text>
</comment>
<dbReference type="AlphaFoldDB" id="A0A7J7NHS7"/>
<feature type="domain" description="RING-type" evidence="16">
    <location>
        <begin position="241"/>
        <end position="289"/>
    </location>
</feature>
<dbReference type="Gene3D" id="1.20.120.1750">
    <property type="match status" value="1"/>
</dbReference>
<dbReference type="SMART" id="SM00647">
    <property type="entry name" value="IBR"/>
    <property type="match status" value="2"/>
</dbReference>
<evidence type="ECO:0000256" key="6">
    <source>
        <dbReference type="ARBA" id="ARBA00012251"/>
    </source>
</evidence>
<dbReference type="GO" id="GO:0061630">
    <property type="term" value="F:ubiquitin protein ligase activity"/>
    <property type="evidence" value="ECO:0007669"/>
    <property type="project" value="UniProtKB-EC"/>
</dbReference>
<comment type="pathway">
    <text evidence="4">Protein modification; protein ubiquitination.</text>
</comment>
<evidence type="ECO:0000256" key="14">
    <source>
        <dbReference type="SAM" id="Coils"/>
    </source>
</evidence>
<evidence type="ECO:0000313" key="18">
    <source>
        <dbReference type="EMBL" id="KAF6166560.1"/>
    </source>
</evidence>
<evidence type="ECO:0000256" key="11">
    <source>
        <dbReference type="ARBA" id="ARBA00022786"/>
    </source>
</evidence>
<comment type="similarity">
    <text evidence="5">Belongs to the RBR family. Ariadne subfamily.</text>
</comment>
<dbReference type="GO" id="GO:0008270">
    <property type="term" value="F:zinc ion binding"/>
    <property type="evidence" value="ECO:0007669"/>
    <property type="project" value="UniProtKB-KW"/>
</dbReference>
<dbReference type="GO" id="GO:0016567">
    <property type="term" value="P:protein ubiquitination"/>
    <property type="evidence" value="ECO:0007669"/>
    <property type="project" value="InterPro"/>
</dbReference>
<dbReference type="InterPro" id="IPR044066">
    <property type="entry name" value="TRIAD_supradom"/>
</dbReference>
<keyword evidence="7" id="KW-0808">Transferase</keyword>
<evidence type="ECO:0000259" key="17">
    <source>
        <dbReference type="PROSITE" id="PS51873"/>
    </source>
</evidence>
<organism evidence="18 19">
    <name type="scientific">Kingdonia uniflora</name>
    <dbReference type="NCBI Taxonomy" id="39325"/>
    <lineage>
        <taxon>Eukaryota</taxon>
        <taxon>Viridiplantae</taxon>
        <taxon>Streptophyta</taxon>
        <taxon>Embryophyta</taxon>
        <taxon>Tracheophyta</taxon>
        <taxon>Spermatophyta</taxon>
        <taxon>Magnoliopsida</taxon>
        <taxon>Ranunculales</taxon>
        <taxon>Circaeasteraceae</taxon>
        <taxon>Kingdonia</taxon>
    </lineage>
</organism>
<dbReference type="SUPFAM" id="SSF57850">
    <property type="entry name" value="RING/U-box"/>
    <property type="match status" value="3"/>
</dbReference>
<evidence type="ECO:0000256" key="3">
    <source>
        <dbReference type="ARBA" id="ARBA00003976"/>
    </source>
</evidence>
<dbReference type="InterPro" id="IPR048962">
    <property type="entry name" value="ARIH1-like_UBL"/>
</dbReference>
<dbReference type="Gene3D" id="3.30.40.10">
    <property type="entry name" value="Zinc/RING finger domain, C3HC4 (zinc finger)"/>
    <property type="match status" value="1"/>
</dbReference>
<dbReference type="FunFam" id="3.30.40.10:FF:000019">
    <property type="entry name" value="RBR-type E3 ubiquitin transferase"/>
    <property type="match status" value="1"/>
</dbReference>
<dbReference type="PANTHER" id="PTHR11685">
    <property type="entry name" value="RBR FAMILY RING FINGER AND IBR DOMAIN-CONTAINING"/>
    <property type="match status" value="1"/>
</dbReference>
<keyword evidence="10 13" id="KW-0863">Zinc-finger</keyword>
<evidence type="ECO:0000256" key="7">
    <source>
        <dbReference type="ARBA" id="ARBA00022679"/>
    </source>
</evidence>
<protein>
    <recommendedName>
        <fullName evidence="6">RBR-type E3 ubiquitin transferase</fullName>
        <ecNumber evidence="6">2.3.2.31</ecNumber>
    </recommendedName>
</protein>
<evidence type="ECO:0000259" key="16">
    <source>
        <dbReference type="PROSITE" id="PS50089"/>
    </source>
</evidence>
<dbReference type="InterPro" id="IPR031127">
    <property type="entry name" value="E3_UB_ligase_RBR"/>
</dbReference>
<evidence type="ECO:0000256" key="1">
    <source>
        <dbReference type="ARBA" id="ARBA00001798"/>
    </source>
</evidence>
<dbReference type="InterPro" id="IPR013083">
    <property type="entry name" value="Znf_RING/FYVE/PHD"/>
</dbReference>
<dbReference type="CDD" id="cd16773">
    <property type="entry name" value="RING-HC_RBR_TRIAD1"/>
    <property type="match status" value="1"/>
</dbReference>
<keyword evidence="11" id="KW-0833">Ubl conjugation pathway</keyword>
<evidence type="ECO:0000256" key="5">
    <source>
        <dbReference type="ARBA" id="ARBA00005884"/>
    </source>
</evidence>
<dbReference type="InterPro" id="IPR001841">
    <property type="entry name" value="Znf_RING"/>
</dbReference>
<dbReference type="CDD" id="cd22586">
    <property type="entry name" value="Rcat_RBR_ARI1-like"/>
    <property type="match status" value="1"/>
</dbReference>
<feature type="domain" description="RING-type" evidence="17">
    <location>
        <begin position="237"/>
        <end position="451"/>
    </location>
</feature>
<gene>
    <name evidence="18" type="ORF">GIB67_005422</name>
</gene>
<dbReference type="CDD" id="cd20346">
    <property type="entry name" value="BRcat_RBR_ANKIB1"/>
    <property type="match status" value="1"/>
</dbReference>
<evidence type="ECO:0000256" key="13">
    <source>
        <dbReference type="PROSITE-ProRule" id="PRU00175"/>
    </source>
</evidence>
<evidence type="ECO:0000256" key="9">
    <source>
        <dbReference type="ARBA" id="ARBA00022737"/>
    </source>
</evidence>
<proteinExistence type="inferred from homology"/>
<feature type="region of interest" description="Disordered" evidence="15">
    <location>
        <begin position="663"/>
        <end position="691"/>
    </location>
</feature>
<keyword evidence="19" id="KW-1185">Reference proteome</keyword>
<evidence type="ECO:0000256" key="4">
    <source>
        <dbReference type="ARBA" id="ARBA00004906"/>
    </source>
</evidence>